<reference evidence="4" key="2">
    <citation type="submission" date="2021-10" db="EMBL/GenBank/DDBJ databases">
        <title>Phylogenomics reveals ancestral predisposition of the termite-cultivated fungus Termitomyces towards a domesticated lifestyle.</title>
        <authorList>
            <person name="Auxier B."/>
            <person name="Grum-Grzhimaylo A."/>
            <person name="Cardenas M.E."/>
            <person name="Lodge J.D."/>
            <person name="Laessoe T."/>
            <person name="Pedersen O."/>
            <person name="Smith M.E."/>
            <person name="Kuyper T.W."/>
            <person name="Franco-Molano E.A."/>
            <person name="Baroni T.J."/>
            <person name="Aanen D.K."/>
        </authorList>
    </citation>
    <scope>NUCLEOTIDE SEQUENCE</scope>
    <source>
        <strain evidence="4">AP01</strain>
        <tissue evidence="4">Mycelium</tissue>
    </source>
</reference>
<evidence type="ECO:0000256" key="2">
    <source>
        <dbReference type="ARBA" id="ARBA00022857"/>
    </source>
</evidence>
<dbReference type="Proteomes" id="UP000775547">
    <property type="component" value="Unassembled WGS sequence"/>
</dbReference>
<dbReference type="GO" id="GO:0016491">
    <property type="term" value="F:oxidoreductase activity"/>
    <property type="evidence" value="ECO:0007669"/>
    <property type="project" value="UniProtKB-KW"/>
</dbReference>
<protein>
    <submittedName>
        <fullName evidence="4">Uncharacterized protein</fullName>
    </submittedName>
</protein>
<keyword evidence="2" id="KW-0521">NADP</keyword>
<organism evidence="4 5">
    <name type="scientific">Asterophora parasitica</name>
    <dbReference type="NCBI Taxonomy" id="117018"/>
    <lineage>
        <taxon>Eukaryota</taxon>
        <taxon>Fungi</taxon>
        <taxon>Dikarya</taxon>
        <taxon>Basidiomycota</taxon>
        <taxon>Agaricomycotina</taxon>
        <taxon>Agaricomycetes</taxon>
        <taxon>Agaricomycetidae</taxon>
        <taxon>Agaricales</taxon>
        <taxon>Tricholomatineae</taxon>
        <taxon>Lyophyllaceae</taxon>
        <taxon>Asterophora</taxon>
    </lineage>
</organism>
<comment type="caution">
    <text evidence="4">The sequence shown here is derived from an EMBL/GenBank/DDBJ whole genome shotgun (WGS) entry which is preliminary data.</text>
</comment>
<evidence type="ECO:0000313" key="5">
    <source>
        <dbReference type="Proteomes" id="UP000775547"/>
    </source>
</evidence>
<dbReference type="InterPro" id="IPR036291">
    <property type="entry name" value="NAD(P)-bd_dom_sf"/>
</dbReference>
<comment type="similarity">
    <text evidence="1">Belongs to the short-chain dehydrogenases/reductases (SDR) family.</text>
</comment>
<dbReference type="InterPro" id="IPR002347">
    <property type="entry name" value="SDR_fam"/>
</dbReference>
<evidence type="ECO:0000256" key="3">
    <source>
        <dbReference type="ARBA" id="ARBA00023002"/>
    </source>
</evidence>
<dbReference type="OrthoDB" id="5371740at2759"/>
<evidence type="ECO:0000256" key="1">
    <source>
        <dbReference type="ARBA" id="ARBA00006484"/>
    </source>
</evidence>
<dbReference type="EMBL" id="JABCKV010000024">
    <property type="protein sequence ID" value="KAG5646240.1"/>
    <property type="molecule type" value="Genomic_DNA"/>
</dbReference>
<dbReference type="PANTHER" id="PTHR43391:SF14">
    <property type="entry name" value="DEHYDROGENASE_REDUCTASE SDR FAMILY PROTEIN 7-LIKE"/>
    <property type="match status" value="1"/>
</dbReference>
<keyword evidence="3" id="KW-0560">Oxidoreductase</keyword>
<dbReference type="SUPFAM" id="SSF51735">
    <property type="entry name" value="NAD(P)-binding Rossmann-fold domains"/>
    <property type="match status" value="1"/>
</dbReference>
<name>A0A9P7GF89_9AGAR</name>
<evidence type="ECO:0000313" key="4">
    <source>
        <dbReference type="EMBL" id="KAG5646240.1"/>
    </source>
</evidence>
<dbReference type="Gene3D" id="3.40.50.720">
    <property type="entry name" value="NAD(P)-binding Rossmann-like Domain"/>
    <property type="match status" value="1"/>
</dbReference>
<proteinExistence type="inferred from homology"/>
<gene>
    <name evidence="4" type="ORF">DXG03_004067</name>
</gene>
<sequence length="179" mass="19395">MGSVASWLGIPRGSLYAASKHAVLGLMRSLYPSFYRKNIRIACIHPFFADTAIVPVAVKVFLSGIPLATVPRIAGAIIHAATNTDPATNGCAILIHDDGPPFLVAREEFKFGVYKMIDDRANALLNLEAGATYYAHLFGDLLRTLSKPVLVAGLVGGAAKATWDHKELVLRYIREYVSL</sequence>
<dbReference type="AlphaFoldDB" id="A0A9P7GF89"/>
<dbReference type="PANTHER" id="PTHR43391">
    <property type="entry name" value="RETINOL DEHYDROGENASE-RELATED"/>
    <property type="match status" value="1"/>
</dbReference>
<dbReference type="Pfam" id="PF00106">
    <property type="entry name" value="adh_short"/>
    <property type="match status" value="1"/>
</dbReference>
<accession>A0A9P7GF89</accession>
<keyword evidence="5" id="KW-1185">Reference proteome</keyword>
<reference evidence="4" key="1">
    <citation type="submission" date="2020-07" db="EMBL/GenBank/DDBJ databases">
        <authorList>
            <person name="Nieuwenhuis M."/>
            <person name="Van De Peppel L.J.J."/>
        </authorList>
    </citation>
    <scope>NUCLEOTIDE SEQUENCE</scope>
    <source>
        <strain evidence="4">AP01</strain>
        <tissue evidence="4">Mycelium</tissue>
    </source>
</reference>